<dbReference type="InterPro" id="IPR000477">
    <property type="entry name" value="RT_dom"/>
</dbReference>
<dbReference type="SUPFAM" id="SSF56672">
    <property type="entry name" value="DNA/RNA polymerases"/>
    <property type="match status" value="1"/>
</dbReference>
<evidence type="ECO:0000256" key="2">
    <source>
        <dbReference type="SAM" id="MobiDB-lite"/>
    </source>
</evidence>
<keyword evidence="5" id="KW-1185">Reference proteome</keyword>
<dbReference type="OrthoDB" id="289721at2759"/>
<comment type="caution">
    <text evidence="4">The sequence shown here is derived from an EMBL/GenBank/DDBJ whole genome shotgun (WGS) entry which is preliminary data.</text>
</comment>
<protein>
    <recommendedName>
        <fullName evidence="1">Telomerase reverse transcriptase</fullName>
        <ecNumber evidence="1">2.7.7.49</ecNumber>
    </recommendedName>
    <alternativeName>
        <fullName evidence="1">Telomerase catalytic subunit</fullName>
    </alternativeName>
</protein>
<dbReference type="GO" id="GO:0042162">
    <property type="term" value="F:telomeric DNA binding"/>
    <property type="evidence" value="ECO:0007669"/>
    <property type="project" value="TreeGrafter"/>
</dbReference>
<dbReference type="PANTHER" id="PTHR12066:SF0">
    <property type="entry name" value="TELOMERASE REVERSE TRANSCRIPTASE"/>
    <property type="match status" value="1"/>
</dbReference>
<sequence>MFSTVRFLPKEHGLRPIINLRRKPTKLVNGSSSYHMNSVNRQLRNAFLILAYERQRRCPTSSVTGMNELFQKIKSIKNKLIDPTQESLPVLYMVKVDVKRSFDSINQERLLGLLDSILKEKKYWIYRHSKIVPYNGQVMKRFYPKAMTAESLPRFLDLSHQQAQESKHAVFVDKVVHLRESKASVVQQVREHVQENIVKFGEHYYRQTTGIPQGSILSPALCRFYYDELEMNVLSDFAQADDSALVHYADDFLFISKTKVKAERFLETVAKGYPEYGFYINEAKTTANFNFVVNDVPVQRCQGNDFPYCGMLLNTRTLDIRADYSRYHGEDIRNLLTVSKDRHPGRSITLKMKKAMQYTCQMAFSDTAFNSHTTVLLNIYQSFVFCAMKFHAYVQDLVHDPVTAQDIYPTALGKVAIDIFRTCYGLLHNGRRSTVGVAAQVEFDIPERHVHWLGAMAFCKTLPDVDEKVPNNDSGSSGSSSTTFGGSSSGSRHPVHDSGSCKAIYSEMKQFLKERILDPMDREEKPHFRRRLHSVVHDDRNQILDNIQYL</sequence>
<keyword evidence="1" id="KW-0548">Nucleotidyltransferase</keyword>
<dbReference type="Gene3D" id="1.10.357.90">
    <property type="match status" value="1"/>
</dbReference>
<proteinExistence type="inferred from homology"/>
<comment type="catalytic activity">
    <reaction evidence="1">
        <text>DNA(n) + a 2'-deoxyribonucleoside 5'-triphosphate = DNA(n+1) + diphosphate</text>
        <dbReference type="Rhea" id="RHEA:22508"/>
        <dbReference type="Rhea" id="RHEA-COMP:17339"/>
        <dbReference type="Rhea" id="RHEA-COMP:17340"/>
        <dbReference type="ChEBI" id="CHEBI:33019"/>
        <dbReference type="ChEBI" id="CHEBI:61560"/>
        <dbReference type="ChEBI" id="CHEBI:173112"/>
        <dbReference type="EC" id="2.7.7.49"/>
    </reaction>
</comment>
<dbReference type="PRINTS" id="PR01365">
    <property type="entry name" value="TELOMERASERT"/>
</dbReference>
<evidence type="ECO:0000259" key="3">
    <source>
        <dbReference type="PROSITE" id="PS50878"/>
    </source>
</evidence>
<dbReference type="EC" id="2.7.7.49" evidence="1"/>
<dbReference type="Pfam" id="PF00078">
    <property type="entry name" value="RVT_1"/>
    <property type="match status" value="1"/>
</dbReference>
<evidence type="ECO:0000256" key="1">
    <source>
        <dbReference type="RuleBase" id="RU365061"/>
    </source>
</evidence>
<dbReference type="Proteomes" id="UP000780801">
    <property type="component" value="Unassembled WGS sequence"/>
</dbReference>
<dbReference type="Pfam" id="PF21399">
    <property type="entry name" value="TERT_C"/>
    <property type="match status" value="1"/>
</dbReference>
<keyword evidence="1" id="KW-0460">Magnesium</keyword>
<dbReference type="InterPro" id="IPR003545">
    <property type="entry name" value="Telomerase_RT"/>
</dbReference>
<dbReference type="GO" id="GO:0007004">
    <property type="term" value="P:telomere maintenance via telomerase"/>
    <property type="evidence" value="ECO:0007669"/>
    <property type="project" value="TreeGrafter"/>
</dbReference>
<comment type="subcellular location">
    <subcellularLocation>
        <location evidence="1">Nucleus</location>
    </subcellularLocation>
    <subcellularLocation>
        <location evidence="1">Chromosome</location>
        <location evidence="1">Telomere</location>
    </subcellularLocation>
</comment>
<dbReference type="PROSITE" id="PS50878">
    <property type="entry name" value="RT_POL"/>
    <property type="match status" value="1"/>
</dbReference>
<dbReference type="CDD" id="cd01648">
    <property type="entry name" value="TERT"/>
    <property type="match status" value="1"/>
</dbReference>
<evidence type="ECO:0000313" key="4">
    <source>
        <dbReference type="EMBL" id="KAF9585031.1"/>
    </source>
</evidence>
<keyword evidence="1" id="KW-0695">RNA-directed DNA polymerase</keyword>
<dbReference type="PANTHER" id="PTHR12066">
    <property type="entry name" value="TELOMERASE REVERSE TRANSCRIPTASE"/>
    <property type="match status" value="1"/>
</dbReference>
<dbReference type="GO" id="GO:0000781">
    <property type="term" value="C:chromosome, telomeric region"/>
    <property type="evidence" value="ECO:0007669"/>
    <property type="project" value="UniProtKB-SubCell"/>
</dbReference>
<feature type="compositionally biased region" description="Low complexity" evidence="2">
    <location>
        <begin position="474"/>
        <end position="491"/>
    </location>
</feature>
<dbReference type="GO" id="GO:0000333">
    <property type="term" value="C:telomerase catalytic core complex"/>
    <property type="evidence" value="ECO:0007669"/>
    <property type="project" value="TreeGrafter"/>
</dbReference>
<feature type="region of interest" description="Disordered" evidence="2">
    <location>
        <begin position="469"/>
        <end position="499"/>
    </location>
</feature>
<reference evidence="4" key="1">
    <citation type="journal article" date="2020" name="Fungal Divers.">
        <title>Resolving the Mortierellaceae phylogeny through synthesis of multi-gene phylogenetics and phylogenomics.</title>
        <authorList>
            <person name="Vandepol N."/>
            <person name="Liber J."/>
            <person name="Desiro A."/>
            <person name="Na H."/>
            <person name="Kennedy M."/>
            <person name="Barry K."/>
            <person name="Grigoriev I.V."/>
            <person name="Miller A.N."/>
            <person name="O'Donnell K."/>
            <person name="Stajich J.E."/>
            <person name="Bonito G."/>
        </authorList>
    </citation>
    <scope>NUCLEOTIDE SEQUENCE</scope>
    <source>
        <strain evidence="4">KOD1015</strain>
    </source>
</reference>
<keyword evidence="1" id="KW-0808">Transferase</keyword>
<dbReference type="AlphaFoldDB" id="A0A9P6G1D2"/>
<evidence type="ECO:0000313" key="5">
    <source>
        <dbReference type="Proteomes" id="UP000780801"/>
    </source>
</evidence>
<keyword evidence="1" id="KW-0479">Metal-binding</keyword>
<dbReference type="GO" id="GO:0046872">
    <property type="term" value="F:metal ion binding"/>
    <property type="evidence" value="ECO:0007669"/>
    <property type="project" value="UniProtKB-KW"/>
</dbReference>
<dbReference type="EMBL" id="JAABOA010000270">
    <property type="protein sequence ID" value="KAF9585031.1"/>
    <property type="molecule type" value="Genomic_DNA"/>
</dbReference>
<keyword evidence="1" id="KW-0779">Telomere</keyword>
<dbReference type="GO" id="GO:0003720">
    <property type="term" value="F:telomerase activity"/>
    <property type="evidence" value="ECO:0007669"/>
    <property type="project" value="InterPro"/>
</dbReference>
<dbReference type="InterPro" id="IPR043502">
    <property type="entry name" value="DNA/RNA_pol_sf"/>
</dbReference>
<name>A0A9P6G1D2_9FUNG</name>
<accession>A0A9P6G1D2</accession>
<dbReference type="GO" id="GO:0070034">
    <property type="term" value="F:telomerase RNA binding"/>
    <property type="evidence" value="ECO:0007669"/>
    <property type="project" value="TreeGrafter"/>
</dbReference>
<feature type="domain" description="Reverse transcriptase" evidence="3">
    <location>
        <begin position="1"/>
        <end position="313"/>
    </location>
</feature>
<dbReference type="InterPro" id="IPR049139">
    <property type="entry name" value="TERT_C"/>
</dbReference>
<keyword evidence="1" id="KW-0539">Nucleus</keyword>
<organism evidence="4 5">
    <name type="scientific">Lunasporangiospora selenospora</name>
    <dbReference type="NCBI Taxonomy" id="979761"/>
    <lineage>
        <taxon>Eukaryota</taxon>
        <taxon>Fungi</taxon>
        <taxon>Fungi incertae sedis</taxon>
        <taxon>Mucoromycota</taxon>
        <taxon>Mortierellomycotina</taxon>
        <taxon>Mortierellomycetes</taxon>
        <taxon>Mortierellales</taxon>
        <taxon>Mortierellaceae</taxon>
        <taxon>Lunasporangiospora</taxon>
    </lineage>
</organism>
<dbReference type="Gene3D" id="3.30.70.2630">
    <property type="match status" value="1"/>
</dbReference>
<comment type="similarity">
    <text evidence="1">Belongs to the reverse transcriptase family. Telomerase subfamily.</text>
</comment>
<keyword evidence="1" id="KW-0158">Chromosome</keyword>
<gene>
    <name evidence="4" type="ORF">BGW38_004190</name>
</gene>
<comment type="function">
    <text evidence="1">Telomerase is a ribonucleoprotein enzyme essential for the replication of chromosome termini in most eukaryotes. It elongates telomeres. It is a reverse transcriptase that adds simple sequence repeats to chromosome ends by copying a template sequence within the RNA component of the enzyme.</text>
</comment>